<dbReference type="AlphaFoldDB" id="A0A4Y9Z7D0"/>
<evidence type="ECO:0000313" key="3">
    <source>
        <dbReference type="Proteomes" id="UP000298327"/>
    </source>
</evidence>
<dbReference type="PANTHER" id="PTHR34861:SF10">
    <property type="entry name" value="CYCLASE"/>
    <property type="match status" value="1"/>
</dbReference>
<proteinExistence type="inferred from homology"/>
<name>A0A4Y9Z7D0_9AGAM</name>
<organism evidence="2 3">
    <name type="scientific">Dentipellis fragilis</name>
    <dbReference type="NCBI Taxonomy" id="205917"/>
    <lineage>
        <taxon>Eukaryota</taxon>
        <taxon>Fungi</taxon>
        <taxon>Dikarya</taxon>
        <taxon>Basidiomycota</taxon>
        <taxon>Agaricomycotina</taxon>
        <taxon>Agaricomycetes</taxon>
        <taxon>Russulales</taxon>
        <taxon>Hericiaceae</taxon>
        <taxon>Dentipellis</taxon>
    </lineage>
</organism>
<dbReference type="Gene3D" id="3.50.30.50">
    <property type="entry name" value="Putative cyclase"/>
    <property type="match status" value="1"/>
</dbReference>
<gene>
    <name evidence="2" type="ORF">EVG20_g2915</name>
</gene>
<dbReference type="PANTHER" id="PTHR34861">
    <property type="match status" value="1"/>
</dbReference>
<comment type="similarity">
    <text evidence="1">Belongs to the Cyclase 1 superfamily.</text>
</comment>
<sequence length="253" mass="28533">MSHLLKHVAEHLRLSATREEKTLPSYDELPNFKNYPGCAWEVWGSKDQLGTVNLLTDAVVKRAAEEIKTGRAISLNWPIQFPSKPAFGRAIPEHKAWIKPGGAGVRDDELHINTQSGSQWDGLKHFPVVEHQVLYNNTPVESLPKGGLNFPDPSNIDPEVIKLGIHNWAQHGICGRGVLLDLVRFYTKNGKDLPYDPWTSHAIPLVDLEACAREQGVTFRRGDILVLRVGFIQKYFKTTLEEKDALRERTETL</sequence>
<accession>A0A4Y9Z7D0</accession>
<keyword evidence="3" id="KW-1185">Reference proteome</keyword>
<dbReference type="EMBL" id="SEOQ01000122">
    <property type="protein sequence ID" value="TFY70030.1"/>
    <property type="molecule type" value="Genomic_DNA"/>
</dbReference>
<reference evidence="2 3" key="1">
    <citation type="submission" date="2019-02" db="EMBL/GenBank/DDBJ databases">
        <title>Genome sequencing of the rare red list fungi Dentipellis fragilis.</title>
        <authorList>
            <person name="Buettner E."/>
            <person name="Kellner H."/>
        </authorList>
    </citation>
    <scope>NUCLEOTIDE SEQUENCE [LARGE SCALE GENOMIC DNA]</scope>
    <source>
        <strain evidence="2 3">DSM 105465</strain>
    </source>
</reference>
<dbReference type="GO" id="GO:0004061">
    <property type="term" value="F:arylformamidase activity"/>
    <property type="evidence" value="ECO:0007669"/>
    <property type="project" value="InterPro"/>
</dbReference>
<dbReference type="Pfam" id="PF04199">
    <property type="entry name" value="Cyclase"/>
    <property type="match status" value="1"/>
</dbReference>
<dbReference type="GO" id="GO:0019441">
    <property type="term" value="P:L-tryptophan catabolic process to kynurenine"/>
    <property type="evidence" value="ECO:0007669"/>
    <property type="project" value="InterPro"/>
</dbReference>
<dbReference type="InterPro" id="IPR037175">
    <property type="entry name" value="KFase_sf"/>
</dbReference>
<comment type="caution">
    <text evidence="2">The sequence shown here is derived from an EMBL/GenBank/DDBJ whole genome shotgun (WGS) entry which is preliminary data.</text>
</comment>
<protein>
    <recommendedName>
        <fullName evidence="4">Cyclase</fullName>
    </recommendedName>
</protein>
<evidence type="ECO:0000313" key="2">
    <source>
        <dbReference type="EMBL" id="TFY70030.1"/>
    </source>
</evidence>
<evidence type="ECO:0008006" key="4">
    <source>
        <dbReference type="Google" id="ProtNLM"/>
    </source>
</evidence>
<dbReference type="Proteomes" id="UP000298327">
    <property type="component" value="Unassembled WGS sequence"/>
</dbReference>
<evidence type="ECO:0000256" key="1">
    <source>
        <dbReference type="ARBA" id="ARBA00007865"/>
    </source>
</evidence>
<dbReference type="OrthoDB" id="5396at2759"/>
<dbReference type="STRING" id="205917.A0A4Y9Z7D0"/>
<dbReference type="InterPro" id="IPR007325">
    <property type="entry name" value="KFase/CYL"/>
</dbReference>